<reference evidence="1" key="1">
    <citation type="submission" date="2022-02" db="EMBL/GenBank/DDBJ databases">
        <title>Plant Genome Project.</title>
        <authorList>
            <person name="Zhang R.-G."/>
        </authorList>
    </citation>
    <scope>NUCLEOTIDE SEQUENCE</scope>
    <source>
        <strain evidence="1">AT1</strain>
    </source>
</reference>
<dbReference type="EMBL" id="CM046400">
    <property type="protein sequence ID" value="KAI8526051.1"/>
    <property type="molecule type" value="Genomic_DNA"/>
</dbReference>
<sequence length="145" mass="16023">MALCPVQNTAIGLVNRLNTTWWHLVHQLLSEIVCISSIHSCYGKCCPLKFIDWGCDSAWILVEESFGSRPIPSECSALRVANISSINSPLQPPYQIKDGNGGALYDQPSVAEKLIPMATPDSSPPLMEEDENEDDDELDEEVAKY</sequence>
<accession>A0ACC0LBZ4</accession>
<proteinExistence type="predicted"/>
<dbReference type="Proteomes" id="UP001062846">
    <property type="component" value="Chromosome 13"/>
</dbReference>
<protein>
    <submittedName>
        <fullName evidence="1">Uncharacterized protein</fullName>
    </submittedName>
</protein>
<comment type="caution">
    <text evidence="1">The sequence shown here is derived from an EMBL/GenBank/DDBJ whole genome shotgun (WGS) entry which is preliminary data.</text>
</comment>
<name>A0ACC0LBZ4_RHOML</name>
<evidence type="ECO:0000313" key="1">
    <source>
        <dbReference type="EMBL" id="KAI8526051.1"/>
    </source>
</evidence>
<evidence type="ECO:0000313" key="2">
    <source>
        <dbReference type="Proteomes" id="UP001062846"/>
    </source>
</evidence>
<keyword evidence="2" id="KW-1185">Reference proteome</keyword>
<organism evidence="1 2">
    <name type="scientific">Rhododendron molle</name>
    <name type="common">Chinese azalea</name>
    <name type="synonym">Azalea mollis</name>
    <dbReference type="NCBI Taxonomy" id="49168"/>
    <lineage>
        <taxon>Eukaryota</taxon>
        <taxon>Viridiplantae</taxon>
        <taxon>Streptophyta</taxon>
        <taxon>Embryophyta</taxon>
        <taxon>Tracheophyta</taxon>
        <taxon>Spermatophyta</taxon>
        <taxon>Magnoliopsida</taxon>
        <taxon>eudicotyledons</taxon>
        <taxon>Gunneridae</taxon>
        <taxon>Pentapetalae</taxon>
        <taxon>asterids</taxon>
        <taxon>Ericales</taxon>
        <taxon>Ericaceae</taxon>
        <taxon>Ericoideae</taxon>
        <taxon>Rhodoreae</taxon>
        <taxon>Rhododendron</taxon>
    </lineage>
</organism>
<gene>
    <name evidence="1" type="ORF">RHMOL_Rhmol13G0278600</name>
</gene>